<name>A0ABW6ICQ8_9CYAN</name>
<dbReference type="SUPFAM" id="SSF54427">
    <property type="entry name" value="NTF2-like"/>
    <property type="match status" value="1"/>
</dbReference>
<organism evidence="2 3">
    <name type="scientific">Almyronema epifaneia S1</name>
    <dbReference type="NCBI Taxonomy" id="2991925"/>
    <lineage>
        <taxon>Bacteria</taxon>
        <taxon>Bacillati</taxon>
        <taxon>Cyanobacteriota</taxon>
        <taxon>Cyanophyceae</taxon>
        <taxon>Nodosilineales</taxon>
        <taxon>Nodosilineaceae</taxon>
        <taxon>Almyronema</taxon>
        <taxon>Almyronema epifaneia</taxon>
    </lineage>
</organism>
<sequence>MTKQEMRHLIERYLSAYNAFDVEAMMATIHPEIEFQNFSGEQVTATAFGAEEFRQLAQQATALFKSRRQVMTTFVAEETGASVDIAYEGVLAADLPNGMKAGQTLRLNGRSEFEFKDGKISRLVDYS</sequence>
<dbReference type="Pfam" id="PF12680">
    <property type="entry name" value="SnoaL_2"/>
    <property type="match status" value="1"/>
</dbReference>
<feature type="domain" description="SnoaL-like" evidence="1">
    <location>
        <begin position="10"/>
        <end position="122"/>
    </location>
</feature>
<evidence type="ECO:0000313" key="3">
    <source>
        <dbReference type="Proteomes" id="UP001600165"/>
    </source>
</evidence>
<gene>
    <name evidence="2" type="ORF">ACFVKH_06095</name>
</gene>
<dbReference type="Proteomes" id="UP001600165">
    <property type="component" value="Unassembled WGS sequence"/>
</dbReference>
<dbReference type="InterPro" id="IPR032710">
    <property type="entry name" value="NTF2-like_dom_sf"/>
</dbReference>
<evidence type="ECO:0000259" key="1">
    <source>
        <dbReference type="Pfam" id="PF12680"/>
    </source>
</evidence>
<dbReference type="RefSeq" id="WP_377963016.1">
    <property type="nucleotide sequence ID" value="NZ_JBHZOL010000038.1"/>
</dbReference>
<reference evidence="2 3" key="1">
    <citation type="submission" date="2024-10" db="EMBL/GenBank/DDBJ databases">
        <authorList>
            <person name="Ratan Roy A."/>
            <person name="Morales Sandoval P.H."/>
            <person name="De Los Santos Villalobos S."/>
            <person name="Chakraborty S."/>
            <person name="Mukherjee J."/>
        </authorList>
    </citation>
    <scope>NUCLEOTIDE SEQUENCE [LARGE SCALE GENOMIC DNA]</scope>
    <source>
        <strain evidence="2 3">S1</strain>
    </source>
</reference>
<protein>
    <submittedName>
        <fullName evidence="2">Nuclear transport factor 2 family protein</fullName>
    </submittedName>
</protein>
<comment type="caution">
    <text evidence="2">The sequence shown here is derived from an EMBL/GenBank/DDBJ whole genome shotgun (WGS) entry which is preliminary data.</text>
</comment>
<proteinExistence type="predicted"/>
<keyword evidence="3" id="KW-1185">Reference proteome</keyword>
<accession>A0ABW6ICQ8</accession>
<dbReference type="EMBL" id="JBHZOL010000038">
    <property type="protein sequence ID" value="MFE4105839.1"/>
    <property type="molecule type" value="Genomic_DNA"/>
</dbReference>
<dbReference type="InterPro" id="IPR037401">
    <property type="entry name" value="SnoaL-like"/>
</dbReference>
<dbReference type="Gene3D" id="3.10.450.50">
    <property type="match status" value="1"/>
</dbReference>
<evidence type="ECO:0000313" key="2">
    <source>
        <dbReference type="EMBL" id="MFE4105839.1"/>
    </source>
</evidence>